<dbReference type="AlphaFoldDB" id="A0A9P9GYD1"/>
<dbReference type="PIRSF" id="PIRSF036630">
    <property type="entry name" value="UCP036630"/>
    <property type="match status" value="1"/>
</dbReference>
<reference evidence="5" key="1">
    <citation type="journal article" date="2021" name="Nat. Commun.">
        <title>Genetic determinants of endophytism in the Arabidopsis root mycobiome.</title>
        <authorList>
            <person name="Mesny F."/>
            <person name="Miyauchi S."/>
            <person name="Thiergart T."/>
            <person name="Pickel B."/>
            <person name="Atanasova L."/>
            <person name="Karlsson M."/>
            <person name="Huettel B."/>
            <person name="Barry K.W."/>
            <person name="Haridas S."/>
            <person name="Chen C."/>
            <person name="Bauer D."/>
            <person name="Andreopoulos W."/>
            <person name="Pangilinan J."/>
            <person name="LaButti K."/>
            <person name="Riley R."/>
            <person name="Lipzen A."/>
            <person name="Clum A."/>
            <person name="Drula E."/>
            <person name="Henrissat B."/>
            <person name="Kohler A."/>
            <person name="Grigoriev I.V."/>
            <person name="Martin F.M."/>
            <person name="Hacquard S."/>
        </authorList>
    </citation>
    <scope>NUCLEOTIDE SEQUENCE</scope>
    <source>
        <strain evidence="5">FSSC 5 MPI-SDFR-AT-0091</strain>
    </source>
</reference>
<name>A0A9P9GYD1_FUSSL</name>
<dbReference type="Pfam" id="PF01989">
    <property type="entry name" value="AcnX_swivel_put"/>
    <property type="match status" value="1"/>
</dbReference>
<feature type="domain" description="Phosphomevalonate dehydratase small subunit-like" evidence="3">
    <location>
        <begin position="44"/>
        <end position="129"/>
    </location>
</feature>
<feature type="domain" description="Phosphomevalonate dehydratase large subunit-like" evidence="4">
    <location>
        <begin position="173"/>
        <end position="571"/>
    </location>
</feature>
<dbReference type="Pfam" id="PF04412">
    <property type="entry name" value="AcnX"/>
    <property type="match status" value="1"/>
</dbReference>
<keyword evidence="1" id="KW-0408">Iron</keyword>
<dbReference type="OrthoDB" id="2594507at2759"/>
<dbReference type="PANTHER" id="PTHR36577:SF3">
    <property type="entry name" value="DUF521 DOMAIN PROTEIN (AFU_ORTHOLOGUE AFUA_6G00490)"/>
    <property type="match status" value="1"/>
</dbReference>
<protein>
    <recommendedName>
        <fullName evidence="7">DUF521 domain protein</fullName>
    </recommendedName>
</protein>
<dbReference type="SUPFAM" id="SSF52016">
    <property type="entry name" value="LeuD/IlvD-like"/>
    <property type="match status" value="1"/>
</dbReference>
<evidence type="ECO:0008006" key="7">
    <source>
        <dbReference type="Google" id="ProtNLM"/>
    </source>
</evidence>
<evidence type="ECO:0000313" key="6">
    <source>
        <dbReference type="Proteomes" id="UP000736672"/>
    </source>
</evidence>
<dbReference type="PANTHER" id="PTHR36577">
    <property type="entry name" value="DUF521 DOMAIN PROTEIN (AFU_ORTHOLOGUE AFUA_6G00490)"/>
    <property type="match status" value="1"/>
</dbReference>
<dbReference type="InterPro" id="IPR007506">
    <property type="entry name" value="PMDh-L-like_dom"/>
</dbReference>
<dbReference type="EMBL" id="JAGTJS010000015">
    <property type="protein sequence ID" value="KAH7247803.1"/>
    <property type="molecule type" value="Genomic_DNA"/>
</dbReference>
<dbReference type="CDD" id="cd01355">
    <property type="entry name" value="AcnX"/>
    <property type="match status" value="1"/>
</dbReference>
<dbReference type="GO" id="GO:0016829">
    <property type="term" value="F:lyase activity"/>
    <property type="evidence" value="ECO:0007669"/>
    <property type="project" value="UniProtKB-KW"/>
</dbReference>
<evidence type="ECO:0000313" key="5">
    <source>
        <dbReference type="EMBL" id="KAH7247803.1"/>
    </source>
</evidence>
<keyword evidence="2" id="KW-0456">Lyase</keyword>
<evidence type="ECO:0000259" key="4">
    <source>
        <dbReference type="Pfam" id="PF04412"/>
    </source>
</evidence>
<dbReference type="CDD" id="cd01356">
    <property type="entry name" value="AcnX_swivel"/>
    <property type="match status" value="1"/>
</dbReference>
<comment type="caution">
    <text evidence="5">The sequence shown here is derived from an EMBL/GenBank/DDBJ whole genome shotgun (WGS) entry which is preliminary data.</text>
</comment>
<keyword evidence="6" id="KW-1185">Reference proteome</keyword>
<evidence type="ECO:0000256" key="1">
    <source>
        <dbReference type="ARBA" id="ARBA00023004"/>
    </source>
</evidence>
<evidence type="ECO:0000259" key="3">
    <source>
        <dbReference type="Pfam" id="PF01989"/>
    </source>
</evidence>
<organism evidence="5 6">
    <name type="scientific">Fusarium solani</name>
    <name type="common">Filamentous fungus</name>
    <dbReference type="NCBI Taxonomy" id="169388"/>
    <lineage>
        <taxon>Eukaryota</taxon>
        <taxon>Fungi</taxon>
        <taxon>Dikarya</taxon>
        <taxon>Ascomycota</taxon>
        <taxon>Pezizomycotina</taxon>
        <taxon>Sordariomycetes</taxon>
        <taxon>Hypocreomycetidae</taxon>
        <taxon>Hypocreales</taxon>
        <taxon>Nectriaceae</taxon>
        <taxon>Fusarium</taxon>
        <taxon>Fusarium solani species complex</taxon>
    </lineage>
</organism>
<dbReference type="InterPro" id="IPR002840">
    <property type="entry name" value="PMDh-S-like_dom"/>
</dbReference>
<gene>
    <name evidence="5" type="ORF">B0J15DRAFT_563158</name>
</gene>
<dbReference type="Proteomes" id="UP000736672">
    <property type="component" value="Unassembled WGS sequence"/>
</dbReference>
<evidence type="ECO:0000256" key="2">
    <source>
        <dbReference type="ARBA" id="ARBA00023239"/>
    </source>
</evidence>
<sequence length="593" mass="64076">MRSEAVPLRRLQAFLDESTVRPAASRFLVPGTADADIVFSDTPISFMMGVNAETGVVMDEHHPLLGVPLQGKAFALRKGRGSCASSAVILELLYLGKAPSALIFREMDPILVLGVLLAGALYSKSIPVVLIEDDAAWAKVFKAESCRITSKGLMIGDELMSLDRPHSQSVETTPEDERMLRGEGYDPATQMAMELIVEFASIQGAKDLTTVSQVHIDACCLVGQTSLLVPQRLLELGGRVRVPATCNSLDVDRQRWRALGTDPDISQFASKIGDAYLAMGTTISFTCAPYLLDSKPQQGDQIAWGESNAVAFANSVLGARTQKYPDYLDVLIALTGRAPVMGCHLDEGRRPTMSFRINTDELTGFDDSLFPLLGYHIGSLVGGDIPIISGLESSNPGVPDLKAFSAGFATTSSAAMFHIRGVTPEADTVVVPKEIPEMTIGRRELAETWLQLQSAKNDTVDIISLGNPHFALEEFPRLIHLIKNKTKSPKVAMVITTSRFVYEKAEEAGDRDVVVKFGAQFITDTCWCMLKEPVIPHKAQNIMTISAKYAHYGPGVSGRGVAFGSLADAVEAACTGTRPVAPTWLFGLQEVDA</sequence>
<dbReference type="InterPro" id="IPR012047">
    <property type="entry name" value="AcnX"/>
</dbReference>
<accession>A0A9P9GYD1</accession>
<dbReference type="Gene3D" id="3.50.30.10">
    <property type="entry name" value="Phosphohistidine domain"/>
    <property type="match status" value="1"/>
</dbReference>
<proteinExistence type="predicted"/>